<dbReference type="OrthoDB" id="5422905at2759"/>
<keyword evidence="2" id="KW-1185">Reference proteome</keyword>
<evidence type="ECO:0000313" key="2">
    <source>
        <dbReference type="Proteomes" id="UP000799770"/>
    </source>
</evidence>
<accession>A0A6A5YVD9</accession>
<evidence type="ECO:0000313" key="1">
    <source>
        <dbReference type="EMBL" id="KAF2110853.1"/>
    </source>
</evidence>
<organism evidence="1 2">
    <name type="scientific">Lophiotrema nucula</name>
    <dbReference type="NCBI Taxonomy" id="690887"/>
    <lineage>
        <taxon>Eukaryota</taxon>
        <taxon>Fungi</taxon>
        <taxon>Dikarya</taxon>
        <taxon>Ascomycota</taxon>
        <taxon>Pezizomycotina</taxon>
        <taxon>Dothideomycetes</taxon>
        <taxon>Pleosporomycetidae</taxon>
        <taxon>Pleosporales</taxon>
        <taxon>Lophiotremataceae</taxon>
        <taxon>Lophiotrema</taxon>
    </lineage>
</organism>
<reference evidence="1" key="1">
    <citation type="journal article" date="2020" name="Stud. Mycol.">
        <title>101 Dothideomycetes genomes: a test case for predicting lifestyles and emergence of pathogens.</title>
        <authorList>
            <person name="Haridas S."/>
            <person name="Albert R."/>
            <person name="Binder M."/>
            <person name="Bloem J."/>
            <person name="Labutti K."/>
            <person name="Salamov A."/>
            <person name="Andreopoulos B."/>
            <person name="Baker S."/>
            <person name="Barry K."/>
            <person name="Bills G."/>
            <person name="Bluhm B."/>
            <person name="Cannon C."/>
            <person name="Castanera R."/>
            <person name="Culley D."/>
            <person name="Daum C."/>
            <person name="Ezra D."/>
            <person name="Gonzalez J."/>
            <person name="Henrissat B."/>
            <person name="Kuo A."/>
            <person name="Liang C."/>
            <person name="Lipzen A."/>
            <person name="Lutzoni F."/>
            <person name="Magnuson J."/>
            <person name="Mondo S."/>
            <person name="Nolan M."/>
            <person name="Ohm R."/>
            <person name="Pangilinan J."/>
            <person name="Park H.-J."/>
            <person name="Ramirez L."/>
            <person name="Alfaro M."/>
            <person name="Sun H."/>
            <person name="Tritt A."/>
            <person name="Yoshinaga Y."/>
            <person name="Zwiers L.-H."/>
            <person name="Turgeon B."/>
            <person name="Goodwin S."/>
            <person name="Spatafora J."/>
            <person name="Crous P."/>
            <person name="Grigoriev I."/>
        </authorList>
    </citation>
    <scope>NUCLEOTIDE SEQUENCE</scope>
    <source>
        <strain evidence="1">CBS 627.86</strain>
    </source>
</reference>
<gene>
    <name evidence="1" type="ORF">BDV96DRAFT_650466</name>
</gene>
<dbReference type="Proteomes" id="UP000799770">
    <property type="component" value="Unassembled WGS sequence"/>
</dbReference>
<sequence>MAAEISTSIAFISGPIDASDEYFQEHYVPCIETAIQAGNTFVIGPVMGVDAMALQYLLDHNVPPGNITVYMAHFEYQNSSHRAHFEQTGVNVKEVGDLGTTTRDRDAEMTAASTYDILRYRTEEEAKKLYGAGWWPRVSNTEMNERRRKGIKSQAYKLDEALPAQISGEASDDTVGNKSRRVIHKMLGRR</sequence>
<dbReference type="AlphaFoldDB" id="A0A6A5YVD9"/>
<proteinExistence type="predicted"/>
<name>A0A6A5YVD9_9PLEO</name>
<dbReference type="EMBL" id="ML977336">
    <property type="protein sequence ID" value="KAF2110853.1"/>
    <property type="molecule type" value="Genomic_DNA"/>
</dbReference>
<protein>
    <submittedName>
        <fullName evidence="1">Uncharacterized protein</fullName>
    </submittedName>
</protein>